<evidence type="ECO:0000313" key="3">
    <source>
        <dbReference type="Proteomes" id="UP000319825"/>
    </source>
</evidence>
<dbReference type="PANTHER" id="PTHR34047:SF8">
    <property type="entry name" value="PROTEIN YKFC"/>
    <property type="match status" value="1"/>
</dbReference>
<dbReference type="Pfam" id="PF00078">
    <property type="entry name" value="RVT_1"/>
    <property type="match status" value="1"/>
</dbReference>
<keyword evidence="3" id="KW-1185">Reference proteome</keyword>
<organism evidence="2 3">
    <name type="scientific">Micromonospora olivasterospora</name>
    <dbReference type="NCBI Taxonomy" id="1880"/>
    <lineage>
        <taxon>Bacteria</taxon>
        <taxon>Bacillati</taxon>
        <taxon>Actinomycetota</taxon>
        <taxon>Actinomycetes</taxon>
        <taxon>Micromonosporales</taxon>
        <taxon>Micromonosporaceae</taxon>
        <taxon>Micromonospora</taxon>
    </lineage>
</organism>
<name>A0A562I6K7_MICOL</name>
<proteinExistence type="predicted"/>
<feature type="domain" description="Reverse transcriptase" evidence="1">
    <location>
        <begin position="1"/>
        <end position="301"/>
    </location>
</feature>
<evidence type="ECO:0000259" key="1">
    <source>
        <dbReference type="PROSITE" id="PS50878"/>
    </source>
</evidence>
<dbReference type="InterPro" id="IPR000477">
    <property type="entry name" value="RT_dom"/>
</dbReference>
<reference evidence="2 3" key="1">
    <citation type="submission" date="2019-07" db="EMBL/GenBank/DDBJ databases">
        <title>R&amp;d 2014.</title>
        <authorList>
            <person name="Klenk H.-P."/>
        </authorList>
    </citation>
    <scope>NUCLEOTIDE SEQUENCE [LARGE SCALE GENOMIC DNA]</scope>
    <source>
        <strain evidence="2 3">DSM 43868</strain>
    </source>
</reference>
<dbReference type="InterPro" id="IPR051083">
    <property type="entry name" value="GrpII_Intron_Splice-Mob/Def"/>
</dbReference>
<sequence length="539" mass="61038">MPLIERVALARAVANVATKGDTDVFPFPFENHVFHDCRESIVDLLEGIAADFQGSLARSPITSHSSLAPVGYAGYRWTTQIDPLWNAYLLGVVESLAPAIEDSRISPEEQTVFSYRYEPDPSLGMFKLDGWKSFQDRCNELALRHAYVVSVDIADFYSRIYHHRLENALRDIDDPSKERSKQIISILTKLSGGTSYGLPVGGNAARLLSELVLNQVDRLLLAEAHAGQFCRYADDYRFFVNDLQSAHRCIGMLSEKLMRNEGFSLQKAKTRIMTSAEYQLIMESQQQGDSASAGKFLGLRLHFDPYSTTAVDDYERMMAQISEFDVLSLLRDEITKGRIHVSLTRKLVGALRYMDEESRIQAIISLLENVETLAPIIPQVMLAVRQCIDDIDDRDAVDEIQATVRGLVEAEHYIAKNDLNLAYIVRVLAAGRNSLNERMLIRTYSSFHGYGMKSAPNIQRDIVLALARWNVRYWLSERKHSFGTDHAWVKRAFRVASYALGDEGSHWRRSNKPEVGSFDDIVQKWAADRFNSPGWMIPV</sequence>
<comment type="caution">
    <text evidence="2">The sequence shown here is derived from an EMBL/GenBank/DDBJ whole genome shotgun (WGS) entry which is preliminary data.</text>
</comment>
<dbReference type="AlphaFoldDB" id="A0A562I6K7"/>
<dbReference type="GO" id="GO:0003964">
    <property type="term" value="F:RNA-directed DNA polymerase activity"/>
    <property type="evidence" value="ECO:0007669"/>
    <property type="project" value="UniProtKB-KW"/>
</dbReference>
<dbReference type="PANTHER" id="PTHR34047">
    <property type="entry name" value="NUCLEAR INTRON MATURASE 1, MITOCHONDRIAL-RELATED"/>
    <property type="match status" value="1"/>
</dbReference>
<dbReference type="Proteomes" id="UP000319825">
    <property type="component" value="Unassembled WGS sequence"/>
</dbReference>
<gene>
    <name evidence="2" type="ORF">JD77_01617</name>
</gene>
<accession>A0A562I6K7</accession>
<dbReference type="CDD" id="cd01646">
    <property type="entry name" value="RT_Bac_retron_I"/>
    <property type="match status" value="1"/>
</dbReference>
<keyword evidence="2" id="KW-0808">Transferase</keyword>
<evidence type="ECO:0000313" key="2">
    <source>
        <dbReference type="EMBL" id="TWH66660.1"/>
    </source>
</evidence>
<keyword evidence="2" id="KW-0548">Nucleotidyltransferase</keyword>
<dbReference type="EMBL" id="VLKE01000001">
    <property type="protein sequence ID" value="TWH66660.1"/>
    <property type="molecule type" value="Genomic_DNA"/>
</dbReference>
<keyword evidence="2" id="KW-0695">RNA-directed DNA polymerase</keyword>
<dbReference type="PROSITE" id="PS50878">
    <property type="entry name" value="RT_POL"/>
    <property type="match status" value="1"/>
</dbReference>
<protein>
    <submittedName>
        <fullName evidence="2">Reverse transcriptase (RNA-dependent DNA polymerase)</fullName>
    </submittedName>
</protein>